<dbReference type="OrthoDB" id="7838630at2"/>
<evidence type="ECO:0000256" key="2">
    <source>
        <dbReference type="SAM" id="Phobius"/>
    </source>
</evidence>
<comment type="caution">
    <text evidence="3">The sequence shown here is derived from an EMBL/GenBank/DDBJ whole genome shotgun (WGS) entry which is preliminary data.</text>
</comment>
<keyword evidence="2" id="KW-0812">Transmembrane</keyword>
<gene>
    <name evidence="3" type="ORF">P775_15070</name>
</gene>
<evidence type="ECO:0000313" key="4">
    <source>
        <dbReference type="Proteomes" id="UP000231259"/>
    </source>
</evidence>
<name>A0A2G8RED1_9RHOB</name>
<feature type="compositionally biased region" description="Acidic residues" evidence="1">
    <location>
        <begin position="245"/>
        <end position="254"/>
    </location>
</feature>
<dbReference type="Proteomes" id="UP000231259">
    <property type="component" value="Unassembled WGS sequence"/>
</dbReference>
<protein>
    <submittedName>
        <fullName evidence="3">Uncharacterized protein</fullName>
    </submittedName>
</protein>
<keyword evidence="2" id="KW-1133">Transmembrane helix</keyword>
<reference evidence="3 4" key="1">
    <citation type="submission" date="2013-09" db="EMBL/GenBank/DDBJ databases">
        <title>Genome sequencing of Phaeobacter antarcticus sp. nov. SM1211.</title>
        <authorList>
            <person name="Zhang X.-Y."/>
            <person name="Liu C."/>
            <person name="Chen X.-L."/>
            <person name="Xie B.-B."/>
            <person name="Qin Q.-L."/>
            <person name="Rong J.-C."/>
            <person name="Zhang Y.-Z."/>
        </authorList>
    </citation>
    <scope>NUCLEOTIDE SEQUENCE [LARGE SCALE GENOMIC DNA]</scope>
    <source>
        <strain evidence="3 4">SM1211</strain>
    </source>
</reference>
<keyword evidence="4" id="KW-1185">Reference proteome</keyword>
<evidence type="ECO:0000256" key="1">
    <source>
        <dbReference type="SAM" id="MobiDB-lite"/>
    </source>
</evidence>
<feature type="region of interest" description="Disordered" evidence="1">
    <location>
        <begin position="233"/>
        <end position="270"/>
    </location>
</feature>
<feature type="transmembrane region" description="Helical" evidence="2">
    <location>
        <begin position="283"/>
        <end position="300"/>
    </location>
</feature>
<proteinExistence type="predicted"/>
<sequence>MGKLKARFLPEGGFSKNGAFIEYERDAPSGNETEYQRQSHLTLDITCTDFKLGMSFGVVSEYDEVAERKHTRSVSANGTIQPARWGQYSLSFLGEKGSTREVAISIRENTEGEAVTLSGVNMEGDLDLDDSHYFFLELQVHSERFSALLQELSTPGAMLHISVRADRFLDFYAEWSPSISEGRVIKFLDSKRDVENADEIPEDFWRTPEFQRELISDPDMPPVKVSVGRPLQPLLRSSDPAEDYHSDEDADDDAPAPSLQQVPSPVSDPIPALEELSKRVRRGTFWVGIWLALIFAALLLQA</sequence>
<accession>A0A2G8RED1</accession>
<dbReference type="AlphaFoldDB" id="A0A2G8RED1"/>
<keyword evidence="2" id="KW-0472">Membrane</keyword>
<dbReference type="RefSeq" id="WP_099911626.1">
    <property type="nucleotide sequence ID" value="NZ_AWWI01000100.1"/>
</dbReference>
<evidence type="ECO:0000313" key="3">
    <source>
        <dbReference type="EMBL" id="PIL19458.1"/>
    </source>
</evidence>
<organism evidence="3 4">
    <name type="scientific">Puniceibacterium antarcticum</name>
    <dbReference type="NCBI Taxonomy" id="1206336"/>
    <lineage>
        <taxon>Bacteria</taxon>
        <taxon>Pseudomonadati</taxon>
        <taxon>Pseudomonadota</taxon>
        <taxon>Alphaproteobacteria</taxon>
        <taxon>Rhodobacterales</taxon>
        <taxon>Paracoccaceae</taxon>
        <taxon>Puniceibacterium</taxon>
    </lineage>
</organism>
<dbReference type="EMBL" id="AWWI01000100">
    <property type="protein sequence ID" value="PIL19458.1"/>
    <property type="molecule type" value="Genomic_DNA"/>
</dbReference>